<keyword evidence="5" id="KW-0769">Symport</keyword>
<evidence type="ECO:0000256" key="5">
    <source>
        <dbReference type="ARBA" id="ARBA00022847"/>
    </source>
</evidence>
<feature type="transmembrane region" description="Helical" evidence="8">
    <location>
        <begin position="194"/>
        <end position="219"/>
    </location>
</feature>
<feature type="transmembrane region" description="Helical" evidence="8">
    <location>
        <begin position="12"/>
        <end position="32"/>
    </location>
</feature>
<dbReference type="PRINTS" id="PR00173">
    <property type="entry name" value="EDTRNSPORT"/>
</dbReference>
<dbReference type="GO" id="GO:0005886">
    <property type="term" value="C:plasma membrane"/>
    <property type="evidence" value="ECO:0007669"/>
    <property type="project" value="UniProtKB-SubCell"/>
</dbReference>
<dbReference type="Gene3D" id="1.10.3860.10">
    <property type="entry name" value="Sodium:dicarboxylate symporter"/>
    <property type="match status" value="1"/>
</dbReference>
<gene>
    <name evidence="9" type="ORF">SAMN05216439_0406</name>
</gene>
<feature type="transmembrane region" description="Helical" evidence="8">
    <location>
        <begin position="61"/>
        <end position="80"/>
    </location>
</feature>
<dbReference type="AlphaFoldDB" id="A0A1H7PJX7"/>
<dbReference type="SUPFAM" id="SSF118215">
    <property type="entry name" value="Proton glutamate symport protein"/>
    <property type="match status" value="1"/>
</dbReference>
<evidence type="ECO:0000256" key="3">
    <source>
        <dbReference type="ARBA" id="ARBA00022475"/>
    </source>
</evidence>
<evidence type="ECO:0000256" key="7">
    <source>
        <dbReference type="ARBA" id="ARBA00023136"/>
    </source>
</evidence>
<dbReference type="EMBL" id="FOAK01000015">
    <property type="protein sequence ID" value="SEL35734.1"/>
    <property type="molecule type" value="Genomic_DNA"/>
</dbReference>
<dbReference type="Pfam" id="PF00375">
    <property type="entry name" value="SDF"/>
    <property type="match status" value="1"/>
</dbReference>
<dbReference type="GO" id="GO:0006835">
    <property type="term" value="P:dicarboxylic acid transport"/>
    <property type="evidence" value="ECO:0007669"/>
    <property type="project" value="TreeGrafter"/>
</dbReference>
<dbReference type="OrthoDB" id="3015at2157"/>
<feature type="transmembrane region" description="Helical" evidence="8">
    <location>
        <begin position="331"/>
        <end position="352"/>
    </location>
</feature>
<feature type="transmembrane region" description="Helical" evidence="8">
    <location>
        <begin position="225"/>
        <end position="251"/>
    </location>
</feature>
<keyword evidence="6 8" id="KW-1133">Transmembrane helix</keyword>
<keyword evidence="3" id="KW-1003">Cell membrane</keyword>
<proteinExistence type="predicted"/>
<dbReference type="InterPro" id="IPR001991">
    <property type="entry name" value="Na-dicarboxylate_symporter"/>
</dbReference>
<dbReference type="PANTHER" id="PTHR42865">
    <property type="entry name" value="PROTON/GLUTAMATE-ASPARTATE SYMPORTER"/>
    <property type="match status" value="1"/>
</dbReference>
<reference evidence="9 10" key="1">
    <citation type="submission" date="2016-10" db="EMBL/GenBank/DDBJ databases">
        <authorList>
            <person name="de Groot N.N."/>
        </authorList>
    </citation>
    <scope>NUCLEOTIDE SEQUENCE [LARGE SCALE GENOMIC DNA]</scope>
    <source>
        <strain evidence="9 10">DSM 11978</strain>
    </source>
</reference>
<dbReference type="STRING" id="190974.SAMN05216439_0406"/>
<accession>A0A1H7PJX7</accession>
<dbReference type="Proteomes" id="UP000199506">
    <property type="component" value="Unassembled WGS sequence"/>
</dbReference>
<evidence type="ECO:0000256" key="8">
    <source>
        <dbReference type="SAM" id="Phobius"/>
    </source>
</evidence>
<evidence type="ECO:0000256" key="6">
    <source>
        <dbReference type="ARBA" id="ARBA00022989"/>
    </source>
</evidence>
<keyword evidence="4 8" id="KW-0812">Transmembrane</keyword>
<protein>
    <submittedName>
        <fullName evidence="9">Na+/H+-dicarboxylate symporter</fullName>
    </submittedName>
</protein>
<keyword evidence="2" id="KW-0813">Transport</keyword>
<name>A0A1H7PJX7_9EURY</name>
<sequence length="429" mass="46131">MLSKLRKISLSNWILIGMVLGIIFGLFLNFFVHNPFIKDTILIDNIFYLGGNGFIRLMKMLVVPLVFCSIVVGAASISDIRKIGTIGGRTILIYLITTAIAVTIALVIGSIIQPGAGLNMSMAGQPMNATLNQTMTDTILNMIPENPLNSLANGYMLQVIIFGLLIGIILAKLKEEVQIINDAFTQGNHIMMELTSLVMKVAPIGVFCLMARTFAGLGFEGILPIAKYVICVLIGLAIQAFIIYPSLLIVFTRLNPIRFFKRFASVMLFAFSSSTSNATIPLNLEKLSEMGVASEVSSFTIPLGATINMDGTAIMQGCAVMFAAQAYGMDLGLTALITVIFTAVMASIGTAGVPSVGLITLTMVFNSIGLPVEAIGMIFGIDHLIDMFRTAVNITGDAICTIIVAFKNESVDTEVYNGKKEPHTLGIEF</sequence>
<feature type="transmembrane region" description="Helical" evidence="8">
    <location>
        <begin position="92"/>
        <end position="112"/>
    </location>
</feature>
<dbReference type="InterPro" id="IPR036458">
    <property type="entry name" value="Na:dicarbo_symporter_sf"/>
</dbReference>
<keyword evidence="7 8" id="KW-0472">Membrane</keyword>
<feature type="transmembrane region" description="Helical" evidence="8">
    <location>
        <begin position="155"/>
        <end position="173"/>
    </location>
</feature>
<evidence type="ECO:0000313" key="10">
    <source>
        <dbReference type="Proteomes" id="UP000199506"/>
    </source>
</evidence>
<dbReference type="PANTHER" id="PTHR42865:SF7">
    <property type="entry name" value="PROTON_GLUTAMATE-ASPARTATE SYMPORTER"/>
    <property type="match status" value="1"/>
</dbReference>
<dbReference type="GO" id="GO:0015293">
    <property type="term" value="F:symporter activity"/>
    <property type="evidence" value="ECO:0007669"/>
    <property type="project" value="UniProtKB-KW"/>
</dbReference>
<evidence type="ECO:0000256" key="4">
    <source>
        <dbReference type="ARBA" id="ARBA00022692"/>
    </source>
</evidence>
<organism evidence="9 10">
    <name type="scientific">Methanobrevibacter gottschalkii</name>
    <dbReference type="NCBI Taxonomy" id="190974"/>
    <lineage>
        <taxon>Archaea</taxon>
        <taxon>Methanobacteriati</taxon>
        <taxon>Methanobacteriota</taxon>
        <taxon>Methanomada group</taxon>
        <taxon>Methanobacteria</taxon>
        <taxon>Methanobacteriales</taxon>
        <taxon>Methanobacteriaceae</taxon>
        <taxon>Methanobrevibacter</taxon>
    </lineage>
</organism>
<comment type="subcellular location">
    <subcellularLocation>
        <location evidence="1">Cell membrane</location>
        <topology evidence="1">Multi-pass membrane protein</topology>
    </subcellularLocation>
</comment>
<evidence type="ECO:0000256" key="2">
    <source>
        <dbReference type="ARBA" id="ARBA00022448"/>
    </source>
</evidence>
<evidence type="ECO:0000313" key="9">
    <source>
        <dbReference type="EMBL" id="SEL35734.1"/>
    </source>
</evidence>
<feature type="transmembrane region" description="Helical" evidence="8">
    <location>
        <begin position="358"/>
        <end position="381"/>
    </location>
</feature>
<dbReference type="RefSeq" id="WP_091699868.1">
    <property type="nucleotide sequence ID" value="NZ_FOAK01000015.1"/>
</dbReference>
<evidence type="ECO:0000256" key="1">
    <source>
        <dbReference type="ARBA" id="ARBA00004651"/>
    </source>
</evidence>
<dbReference type="FunFam" id="1.10.3860.10:FF:000001">
    <property type="entry name" value="C4-dicarboxylate transport protein"/>
    <property type="match status" value="1"/>
</dbReference>